<feature type="region of interest" description="Disordered" evidence="1">
    <location>
        <begin position="202"/>
        <end position="270"/>
    </location>
</feature>
<evidence type="ECO:0000313" key="4">
    <source>
        <dbReference type="Proteomes" id="UP000267145"/>
    </source>
</evidence>
<sequence length="539" mass="63333">MAYRGSDYDDRYYDAPPSSAGRRRPQSTYDEVRIQDRERESDRLAFLRDDPRPQEAGPLVLRQRDVETREVARPRFRSPSPVRHDHMVMTRRARSLTPPHIHEERERERIRISERERLREPVPPPAPVRAPMRYVERSPSPVRRRRSSSFDQERERDRIRIIQRERERIPERVPSPSPSPPPPPPPVIRGPTIEREVITHYRDIDHGVTRVPSPPPPPRPAPRPSVRTEERQLDIDIITSRGRTNVDVHRSSSRHREPSQERRSPHIHAHGHELVVSNNRDTLRVEDRHYHTHGGQRRRAHSAAPLRSPVDEEAEFITSKIDSRGRMGEAWNGATKDWTIVDVPPGTERVRMDGVGGGSTDTSWQRYSGVRRTKFVPERDGQMVPAPAPAPLPAAPRDSRERLGGYERELEIEIDRSRDRRGSSRAPPKPKQDQMWTEITRDLVCREAVVECGYDFEETEDFFYVMQYLKYDNVLELIQLTETIRRHRKDRARWEHEWREQQRYGKPRSKYLDERVTERDLSRGFEMGILSLLQRNGRK</sequence>
<comment type="caution">
    <text evidence="3">The sequence shown here is derived from an EMBL/GenBank/DDBJ whole genome shotgun (WGS) entry which is preliminary data.</text>
</comment>
<reference evidence="3 4" key="1">
    <citation type="submission" date="2018-10" db="EMBL/GenBank/DDBJ databases">
        <title>Genome sequence of Verticillium nonalfalfae VnAa140.</title>
        <authorList>
            <person name="Stajich J.E."/>
            <person name="Kasson M.T."/>
        </authorList>
    </citation>
    <scope>NUCLEOTIDE SEQUENCE [LARGE SCALE GENOMIC DNA]</scope>
    <source>
        <strain evidence="3 4">VnAa140</strain>
    </source>
</reference>
<evidence type="ECO:0000259" key="2">
    <source>
        <dbReference type="Pfam" id="PF26118"/>
    </source>
</evidence>
<feature type="compositionally biased region" description="Basic and acidic residues" evidence="1">
    <location>
        <begin position="62"/>
        <end position="73"/>
    </location>
</feature>
<dbReference type="PANTHER" id="PTHR48148:SF3">
    <property type="entry name" value="KERATINOCYTE PROLINE-RICH PROTEIN"/>
    <property type="match status" value="1"/>
</dbReference>
<name>A0A3M9Y7X2_9PEZI</name>
<dbReference type="GeneID" id="39611396"/>
<feature type="region of interest" description="Disordered" evidence="1">
    <location>
        <begin position="1"/>
        <end position="190"/>
    </location>
</feature>
<dbReference type="InterPro" id="IPR058348">
    <property type="entry name" value="DUF8035"/>
</dbReference>
<organism evidence="3 4">
    <name type="scientific">Verticillium nonalfalfae</name>
    <dbReference type="NCBI Taxonomy" id="1051616"/>
    <lineage>
        <taxon>Eukaryota</taxon>
        <taxon>Fungi</taxon>
        <taxon>Dikarya</taxon>
        <taxon>Ascomycota</taxon>
        <taxon>Pezizomycotina</taxon>
        <taxon>Sordariomycetes</taxon>
        <taxon>Hypocreomycetidae</taxon>
        <taxon>Glomerellales</taxon>
        <taxon>Plectosphaerellaceae</taxon>
        <taxon>Verticillium</taxon>
    </lineage>
</organism>
<dbReference type="Pfam" id="PF26118">
    <property type="entry name" value="DUF8035"/>
    <property type="match status" value="1"/>
</dbReference>
<evidence type="ECO:0000313" key="3">
    <source>
        <dbReference type="EMBL" id="RNJ56132.1"/>
    </source>
</evidence>
<dbReference type="Proteomes" id="UP000267145">
    <property type="component" value="Unassembled WGS sequence"/>
</dbReference>
<feature type="domain" description="DUF8035" evidence="2">
    <location>
        <begin position="433"/>
        <end position="486"/>
    </location>
</feature>
<protein>
    <recommendedName>
        <fullName evidence="2">DUF8035 domain-containing protein</fullName>
    </recommendedName>
</protein>
<feature type="compositionally biased region" description="Basic and acidic residues" evidence="1">
    <location>
        <begin position="30"/>
        <end position="53"/>
    </location>
</feature>
<feature type="region of interest" description="Disordered" evidence="1">
    <location>
        <begin position="290"/>
        <end position="310"/>
    </location>
</feature>
<accession>A0A3M9Y7X2</accession>
<feature type="region of interest" description="Disordered" evidence="1">
    <location>
        <begin position="380"/>
        <end position="435"/>
    </location>
</feature>
<feature type="compositionally biased region" description="Basic and acidic residues" evidence="1">
    <location>
        <begin position="397"/>
        <end position="422"/>
    </location>
</feature>
<dbReference type="EMBL" id="RBVV01000063">
    <property type="protein sequence ID" value="RNJ56132.1"/>
    <property type="molecule type" value="Genomic_DNA"/>
</dbReference>
<feature type="compositionally biased region" description="Pro residues" evidence="1">
    <location>
        <begin position="212"/>
        <end position="223"/>
    </location>
</feature>
<gene>
    <name evidence="3" type="ORF">D7B24_007707</name>
</gene>
<dbReference type="STRING" id="1051616.A0A3M9Y7X2"/>
<feature type="compositionally biased region" description="Basic and acidic residues" evidence="1">
    <location>
        <begin position="1"/>
        <end position="13"/>
    </location>
</feature>
<evidence type="ECO:0000256" key="1">
    <source>
        <dbReference type="SAM" id="MobiDB-lite"/>
    </source>
</evidence>
<feature type="compositionally biased region" description="Basic residues" evidence="1">
    <location>
        <begin position="290"/>
        <end position="301"/>
    </location>
</feature>
<dbReference type="PANTHER" id="PTHR48148">
    <property type="entry name" value="KERATINOCYTE PROLINE-RICH PROTEIN"/>
    <property type="match status" value="1"/>
</dbReference>
<feature type="compositionally biased region" description="Basic and acidic residues" evidence="1">
    <location>
        <begin position="244"/>
        <end position="264"/>
    </location>
</feature>
<proteinExistence type="predicted"/>
<feature type="compositionally biased region" description="Pro residues" evidence="1">
    <location>
        <begin position="173"/>
        <end position="188"/>
    </location>
</feature>
<feature type="compositionally biased region" description="Basic and acidic residues" evidence="1">
    <location>
        <begin position="151"/>
        <end position="171"/>
    </location>
</feature>
<dbReference type="AlphaFoldDB" id="A0A3M9Y7X2"/>
<keyword evidence="4" id="KW-1185">Reference proteome</keyword>
<feature type="compositionally biased region" description="Basic and acidic residues" evidence="1">
    <location>
        <begin position="100"/>
        <end position="120"/>
    </location>
</feature>
<dbReference type="RefSeq" id="XP_028494290.1">
    <property type="nucleotide sequence ID" value="XM_028641812.1"/>
</dbReference>